<dbReference type="PANTHER" id="PTHR12628:SF10">
    <property type="entry name" value="HOMEOBOX DOMAIN-CONTAINING PROTEIN"/>
    <property type="match status" value="1"/>
</dbReference>
<evidence type="ECO:0000256" key="3">
    <source>
        <dbReference type="ARBA" id="ARBA00022771"/>
    </source>
</evidence>
<dbReference type="SUPFAM" id="SSF57903">
    <property type="entry name" value="FYVE/PHD zinc finger"/>
    <property type="match status" value="1"/>
</dbReference>
<evidence type="ECO:0000313" key="10">
    <source>
        <dbReference type="Proteomes" id="UP001276659"/>
    </source>
</evidence>
<dbReference type="InterPro" id="IPR011011">
    <property type="entry name" value="Znf_FYVE_PHD"/>
</dbReference>
<keyword evidence="10" id="KW-1185">Reference proteome</keyword>
<feature type="region of interest" description="Disordered" evidence="7">
    <location>
        <begin position="1"/>
        <end position="77"/>
    </location>
</feature>
<name>A0AAD9YWM1_9LECA</name>
<dbReference type="PROSITE" id="PS50016">
    <property type="entry name" value="ZF_PHD_2"/>
    <property type="match status" value="1"/>
</dbReference>
<feature type="domain" description="PHD-type" evidence="8">
    <location>
        <begin position="324"/>
        <end position="380"/>
    </location>
</feature>
<comment type="caution">
    <text evidence="9">The sequence shown here is derived from an EMBL/GenBank/DDBJ whole genome shotgun (WGS) entry which is preliminary data.</text>
</comment>
<dbReference type="Pfam" id="PF00628">
    <property type="entry name" value="PHD"/>
    <property type="match status" value="1"/>
</dbReference>
<dbReference type="GO" id="GO:0003677">
    <property type="term" value="F:DNA binding"/>
    <property type="evidence" value="ECO:0007669"/>
    <property type="project" value="TreeGrafter"/>
</dbReference>
<sequence>MSSTTEDSDWNMSPKSGRSHSLSNPDTGPPSPAGDVAPHHSTPRPNNLIETAARPDARLAQTVAGSNDSTYSHPTFAANQSSALNNADSILQDTPEWEAARDAVLSRMVTSQDLDAAPTTTPILKVKRGGVKTGGRRGRGGRRPKVKVEGQNSVTAEIAAAAGVKVETPTRGKNKGGRPRGSRAGISSRGGAITRDGVDSTNSTPKEKNKGGRPRGSKTINRGGRPRGSRAGGSSAGLLGHVAKKKRKRGSDDEDDADDTDASEEFTPLAITSSGRRINPIQTYSPVVLEPSTSARKSNQNTPMSAPPTIASQKPKKRRKPGEAAVCINCGRGHSPNSNQIVFCDGCNTPWHQFCHDRPITPTVIQFEEKEWICTDCEVMREEKAHIAGKVADQKMTLAEKRTYLKSLEKNELVSLLLHASTLHEDLPIFRPAPLVPVPLIVEPQPVRPGHAPLEEEEYYEVYIEPEPLPYPKPGNGVVLPPEDEDLSLLIDEDVVTYSHLWKGFRGWEGPRGMPWLNAGNPHGAGAVPIGVGA</sequence>
<accession>A0AAD9YWM1</accession>
<dbReference type="GO" id="GO:0003682">
    <property type="term" value="F:chromatin binding"/>
    <property type="evidence" value="ECO:0007669"/>
    <property type="project" value="TreeGrafter"/>
</dbReference>
<dbReference type="GO" id="GO:0005634">
    <property type="term" value="C:nucleus"/>
    <property type="evidence" value="ECO:0007669"/>
    <property type="project" value="UniProtKB-SubCell"/>
</dbReference>
<dbReference type="Gene3D" id="3.30.40.10">
    <property type="entry name" value="Zinc/RING finger domain, C3HC4 (zinc finger)"/>
    <property type="match status" value="1"/>
</dbReference>
<feature type="compositionally biased region" description="Basic residues" evidence="7">
    <location>
        <begin position="127"/>
        <end position="145"/>
    </location>
</feature>
<evidence type="ECO:0000259" key="8">
    <source>
        <dbReference type="PROSITE" id="PS50016"/>
    </source>
</evidence>
<dbReference type="PANTHER" id="PTHR12628">
    <property type="entry name" value="POLYCOMB-LIKE TRANSCRIPTION FACTOR"/>
    <property type="match status" value="1"/>
</dbReference>
<feature type="compositionally biased region" description="Acidic residues" evidence="7">
    <location>
        <begin position="252"/>
        <end position="264"/>
    </location>
</feature>
<keyword evidence="5" id="KW-0539">Nucleus</keyword>
<proteinExistence type="predicted"/>
<protein>
    <recommendedName>
        <fullName evidence="8">PHD-type domain-containing protein</fullName>
    </recommendedName>
</protein>
<evidence type="ECO:0000256" key="7">
    <source>
        <dbReference type="SAM" id="MobiDB-lite"/>
    </source>
</evidence>
<evidence type="ECO:0000256" key="6">
    <source>
        <dbReference type="PROSITE-ProRule" id="PRU00146"/>
    </source>
</evidence>
<evidence type="ECO:0000313" key="9">
    <source>
        <dbReference type="EMBL" id="KAK3167314.1"/>
    </source>
</evidence>
<feature type="compositionally biased region" description="Low complexity" evidence="7">
    <location>
        <begin position="182"/>
        <end position="193"/>
    </location>
</feature>
<organism evidence="9 10">
    <name type="scientific">Lepraria neglecta</name>
    <dbReference type="NCBI Taxonomy" id="209136"/>
    <lineage>
        <taxon>Eukaryota</taxon>
        <taxon>Fungi</taxon>
        <taxon>Dikarya</taxon>
        <taxon>Ascomycota</taxon>
        <taxon>Pezizomycotina</taxon>
        <taxon>Lecanoromycetes</taxon>
        <taxon>OSLEUM clade</taxon>
        <taxon>Lecanoromycetidae</taxon>
        <taxon>Lecanorales</taxon>
        <taxon>Lecanorineae</taxon>
        <taxon>Stereocaulaceae</taxon>
        <taxon>Lepraria</taxon>
    </lineage>
</organism>
<dbReference type="AlphaFoldDB" id="A0AAD9YWM1"/>
<dbReference type="InterPro" id="IPR001965">
    <property type="entry name" value="Znf_PHD"/>
</dbReference>
<evidence type="ECO:0000256" key="1">
    <source>
        <dbReference type="ARBA" id="ARBA00004123"/>
    </source>
</evidence>
<feature type="compositionally biased region" description="Polar residues" evidence="7">
    <location>
        <begin position="270"/>
        <end position="304"/>
    </location>
</feature>
<dbReference type="SMART" id="SM00249">
    <property type="entry name" value="PHD"/>
    <property type="match status" value="1"/>
</dbReference>
<dbReference type="GO" id="GO:0045814">
    <property type="term" value="P:negative regulation of gene expression, epigenetic"/>
    <property type="evidence" value="ECO:0007669"/>
    <property type="project" value="TreeGrafter"/>
</dbReference>
<keyword evidence="3 6" id="KW-0863">Zinc-finger</keyword>
<evidence type="ECO:0000256" key="4">
    <source>
        <dbReference type="ARBA" id="ARBA00022833"/>
    </source>
</evidence>
<dbReference type="GO" id="GO:0008270">
    <property type="term" value="F:zinc ion binding"/>
    <property type="evidence" value="ECO:0007669"/>
    <property type="project" value="UniProtKB-KW"/>
</dbReference>
<gene>
    <name evidence="9" type="ORF">OEA41_010441</name>
</gene>
<keyword evidence="4" id="KW-0862">Zinc</keyword>
<evidence type="ECO:0000256" key="5">
    <source>
        <dbReference type="ARBA" id="ARBA00023242"/>
    </source>
</evidence>
<dbReference type="CDD" id="cd15502">
    <property type="entry name" value="PHD_Phf1p_Phf2p_like"/>
    <property type="match status" value="1"/>
</dbReference>
<dbReference type="InterPro" id="IPR019786">
    <property type="entry name" value="Zinc_finger_PHD-type_CS"/>
</dbReference>
<feature type="compositionally biased region" description="Basic residues" evidence="7">
    <location>
        <begin position="172"/>
        <end position="181"/>
    </location>
</feature>
<dbReference type="InterPro" id="IPR019787">
    <property type="entry name" value="Znf_PHD-finger"/>
</dbReference>
<keyword evidence="2" id="KW-0479">Metal-binding</keyword>
<dbReference type="InterPro" id="IPR013083">
    <property type="entry name" value="Znf_RING/FYVE/PHD"/>
</dbReference>
<dbReference type="Proteomes" id="UP001276659">
    <property type="component" value="Unassembled WGS sequence"/>
</dbReference>
<feature type="region of interest" description="Disordered" evidence="7">
    <location>
        <begin position="127"/>
        <end position="320"/>
    </location>
</feature>
<feature type="compositionally biased region" description="Polar residues" evidence="7">
    <location>
        <begin position="1"/>
        <end position="26"/>
    </location>
</feature>
<feature type="compositionally biased region" description="Polar residues" evidence="7">
    <location>
        <begin position="63"/>
        <end position="77"/>
    </location>
</feature>
<dbReference type="EMBL" id="JASNWA010000011">
    <property type="protein sequence ID" value="KAK3167314.1"/>
    <property type="molecule type" value="Genomic_DNA"/>
</dbReference>
<dbReference type="PROSITE" id="PS01359">
    <property type="entry name" value="ZF_PHD_1"/>
    <property type="match status" value="1"/>
</dbReference>
<evidence type="ECO:0000256" key="2">
    <source>
        <dbReference type="ARBA" id="ARBA00022723"/>
    </source>
</evidence>
<comment type="subcellular location">
    <subcellularLocation>
        <location evidence="1">Nucleus</location>
    </subcellularLocation>
</comment>
<reference evidence="9" key="1">
    <citation type="submission" date="2022-11" db="EMBL/GenBank/DDBJ databases">
        <title>Chromosomal genome sequence assembly and mating type (MAT) locus characterization of the leprose asexual lichenized fungus Lepraria neglecta (Nyl.) Erichsen.</title>
        <authorList>
            <person name="Allen J.L."/>
            <person name="Pfeffer B."/>
        </authorList>
    </citation>
    <scope>NUCLEOTIDE SEQUENCE</scope>
    <source>
        <strain evidence="9">Allen 5258</strain>
    </source>
</reference>